<dbReference type="GO" id="GO:0005739">
    <property type="term" value="C:mitochondrion"/>
    <property type="evidence" value="ECO:0007669"/>
    <property type="project" value="UniProtKB-SubCell"/>
</dbReference>
<dbReference type="Gene3D" id="3.40.50.11980">
    <property type="match status" value="1"/>
</dbReference>
<sequence>MLDESKVGLKANREQCYKSRDFFFKCCSENNEDESKCKKEKKDFDRDCPASWLRFLSFRNKEAVSGDNLAGTEKNPSIPYHLKIIGFCSLNDELGLNQIEALKQLKTVDDRKILKAMYDYRLYNAARTFIKVRLLEYSKIDGLGLLHMCEFLKNLYLDGNSISSDSDVVVMLRKRLLTLPKFLTKTAELYLDSCEITKKIPEVPENTVDRAEVIIALLGSYLRNGQIELFKTLLKSEPKVSILASLSLVAQLAKAVTLKPNVCKVFLNRLVAEGAVANISLLPTVEQICQDSGKWRVQRTKVGFHGVCHCCGINLNNEFGLSEKEFIYLRDCLREYMFELAERHSLTVPDELIRFTHSLRQFSKMNKKQIVVDGLNSTSGIKNDSLLYEILLKAKQDFGEVILISRGMESRKFKEKIAQIGIRSFACSKWSDDDLYVLMSALECGPNCYILSNDRYRLYHCRLKSPASELCEHWLQTRVVQHRCISTPRFFYPPQHNLATQRNNSSIHVAFVEKCTKKMRADVYSWLCVREVG</sequence>
<dbReference type="PANTHER" id="PTHR46690">
    <property type="entry name" value="CYTOCHROME C OXIDASE ASSEMBLY FACTOR 6 HOMOLOG"/>
    <property type="match status" value="1"/>
</dbReference>
<dbReference type="PROSITE" id="PS51808">
    <property type="entry name" value="CHCH"/>
    <property type="match status" value="1"/>
</dbReference>
<keyword evidence="3" id="KW-1015">Disulfide bond</keyword>
<proteinExistence type="predicted"/>
<feature type="domain" description="PRORP" evidence="4">
    <location>
        <begin position="305"/>
        <end position="528"/>
    </location>
</feature>
<dbReference type="GO" id="GO:0042775">
    <property type="term" value="P:mitochondrial ATP synthesis coupled electron transport"/>
    <property type="evidence" value="ECO:0007669"/>
    <property type="project" value="TreeGrafter"/>
</dbReference>
<comment type="subcellular location">
    <subcellularLocation>
        <location evidence="1">Mitochondrion</location>
    </subcellularLocation>
</comment>
<evidence type="ECO:0000259" key="4">
    <source>
        <dbReference type="Pfam" id="PF16953"/>
    </source>
</evidence>
<name>A0A0N5ALZ7_9BILA</name>
<dbReference type="Proteomes" id="UP000046393">
    <property type="component" value="Unplaced"/>
</dbReference>
<dbReference type="SUPFAM" id="SSF47694">
    <property type="entry name" value="Cytochrome c oxidase subunit h"/>
    <property type="match status" value="1"/>
</dbReference>
<evidence type="ECO:0000256" key="1">
    <source>
        <dbReference type="ARBA" id="ARBA00004173"/>
    </source>
</evidence>
<evidence type="ECO:0000313" key="6">
    <source>
        <dbReference type="WBParaSite" id="SMUV_0000558401-mRNA-1"/>
    </source>
</evidence>
<dbReference type="Pfam" id="PF02297">
    <property type="entry name" value="COX6B"/>
    <property type="match status" value="1"/>
</dbReference>
<dbReference type="PANTHER" id="PTHR46690:SF1">
    <property type="entry name" value="CYTOCHROME C OXIDASE ASSEMBLY FACTOR 6 HOMOLOG"/>
    <property type="match status" value="1"/>
</dbReference>
<reference evidence="6" key="1">
    <citation type="submission" date="2017-02" db="UniProtKB">
        <authorList>
            <consortium name="WormBaseParasite"/>
        </authorList>
    </citation>
    <scope>IDENTIFICATION</scope>
</reference>
<organism evidence="5 6">
    <name type="scientific">Syphacia muris</name>
    <dbReference type="NCBI Taxonomy" id="451379"/>
    <lineage>
        <taxon>Eukaryota</taxon>
        <taxon>Metazoa</taxon>
        <taxon>Ecdysozoa</taxon>
        <taxon>Nematoda</taxon>
        <taxon>Chromadorea</taxon>
        <taxon>Rhabditida</taxon>
        <taxon>Spirurina</taxon>
        <taxon>Oxyuridomorpha</taxon>
        <taxon>Oxyuroidea</taxon>
        <taxon>Oxyuridae</taxon>
        <taxon>Syphacia</taxon>
    </lineage>
</organism>
<accession>A0A0N5ALZ7</accession>
<evidence type="ECO:0000256" key="3">
    <source>
        <dbReference type="ARBA" id="ARBA00023157"/>
    </source>
</evidence>
<protein>
    <submittedName>
        <fullName evidence="6">PRORP domain-containing protein</fullName>
    </submittedName>
</protein>
<keyword evidence="5" id="KW-1185">Reference proteome</keyword>
<keyword evidence="2" id="KW-0496">Mitochondrion</keyword>
<evidence type="ECO:0000256" key="2">
    <source>
        <dbReference type="ARBA" id="ARBA00023128"/>
    </source>
</evidence>
<dbReference type="InterPro" id="IPR031595">
    <property type="entry name" value="PRORP_C"/>
</dbReference>
<dbReference type="GO" id="GO:0008535">
    <property type="term" value="P:respiratory chain complex IV assembly"/>
    <property type="evidence" value="ECO:0007669"/>
    <property type="project" value="InterPro"/>
</dbReference>
<evidence type="ECO:0000313" key="5">
    <source>
        <dbReference type="Proteomes" id="UP000046393"/>
    </source>
</evidence>
<dbReference type="Gene3D" id="1.10.10.140">
    <property type="entry name" value="Cytochrome c oxidase, subunit VIb"/>
    <property type="match status" value="1"/>
</dbReference>
<dbReference type="InterPro" id="IPR042289">
    <property type="entry name" value="COA6"/>
</dbReference>
<dbReference type="InterPro" id="IPR036549">
    <property type="entry name" value="CX6/COA6-like_sf"/>
</dbReference>
<dbReference type="AlphaFoldDB" id="A0A0N5ALZ7"/>
<dbReference type="WBParaSite" id="SMUV_0000558401-mRNA-1">
    <property type="protein sequence ID" value="SMUV_0000558401-mRNA-1"/>
    <property type="gene ID" value="SMUV_0000558401"/>
</dbReference>
<dbReference type="InterPro" id="IPR048280">
    <property type="entry name" value="COX6B-like"/>
</dbReference>
<dbReference type="STRING" id="451379.A0A0N5ALZ7"/>
<dbReference type="Pfam" id="PF16953">
    <property type="entry name" value="PRORP"/>
    <property type="match status" value="1"/>
</dbReference>